<name>A0A1Y1QI00_9GAMM</name>
<evidence type="ECO:0000256" key="1">
    <source>
        <dbReference type="ARBA" id="ARBA00000085"/>
    </source>
</evidence>
<evidence type="ECO:0000313" key="10">
    <source>
        <dbReference type="Proteomes" id="UP000192491"/>
    </source>
</evidence>
<dbReference type="GO" id="GO:0005524">
    <property type="term" value="F:ATP binding"/>
    <property type="evidence" value="ECO:0007669"/>
    <property type="project" value="UniProtKB-KW"/>
</dbReference>
<dbReference type="PANTHER" id="PTHR42878:SF7">
    <property type="entry name" value="SENSOR HISTIDINE KINASE GLRK"/>
    <property type="match status" value="1"/>
</dbReference>
<dbReference type="PROSITE" id="PS50109">
    <property type="entry name" value="HIS_KIN"/>
    <property type="match status" value="1"/>
</dbReference>
<comment type="catalytic activity">
    <reaction evidence="1">
        <text>ATP + protein L-histidine = ADP + protein N-phospho-L-histidine.</text>
        <dbReference type="EC" id="2.7.13.3"/>
    </reaction>
</comment>
<dbReference type="InterPro" id="IPR005467">
    <property type="entry name" value="His_kinase_dom"/>
</dbReference>
<dbReference type="SMART" id="SM00387">
    <property type="entry name" value="HATPase_c"/>
    <property type="match status" value="1"/>
</dbReference>
<dbReference type="Gene3D" id="3.30.565.10">
    <property type="entry name" value="Histidine kinase-like ATPase, C-terminal domain"/>
    <property type="match status" value="1"/>
</dbReference>
<keyword evidence="6" id="KW-0067">ATP-binding</keyword>
<accession>A0A1Y1QI00</accession>
<dbReference type="Pfam" id="PF02518">
    <property type="entry name" value="HATPase_c"/>
    <property type="match status" value="1"/>
</dbReference>
<dbReference type="PANTHER" id="PTHR42878">
    <property type="entry name" value="TWO-COMPONENT HISTIDINE KINASE"/>
    <property type="match status" value="1"/>
</dbReference>
<evidence type="ECO:0000256" key="7">
    <source>
        <dbReference type="ARBA" id="ARBA00023012"/>
    </source>
</evidence>
<keyword evidence="4" id="KW-0547">Nucleotide-binding</keyword>
<protein>
    <recommendedName>
        <fullName evidence="2">histidine kinase</fullName>
        <ecNumber evidence="2">2.7.13.3</ecNumber>
    </recommendedName>
</protein>
<dbReference type="GO" id="GO:0030295">
    <property type="term" value="F:protein kinase activator activity"/>
    <property type="evidence" value="ECO:0007669"/>
    <property type="project" value="TreeGrafter"/>
</dbReference>
<keyword evidence="5" id="KW-0418">Kinase</keyword>
<dbReference type="GO" id="GO:0004673">
    <property type="term" value="F:protein histidine kinase activity"/>
    <property type="evidence" value="ECO:0007669"/>
    <property type="project" value="UniProtKB-EC"/>
</dbReference>
<keyword evidence="7" id="KW-0902">Two-component regulatory system</keyword>
<dbReference type="InterPro" id="IPR050351">
    <property type="entry name" value="BphY/WalK/GraS-like"/>
</dbReference>
<feature type="domain" description="Histidine kinase" evidence="8">
    <location>
        <begin position="654"/>
        <end position="866"/>
    </location>
</feature>
<comment type="caution">
    <text evidence="9">The sequence shown here is derived from an EMBL/GenBank/DDBJ whole genome shotgun (WGS) entry which is preliminary data.</text>
</comment>
<evidence type="ECO:0000256" key="4">
    <source>
        <dbReference type="ARBA" id="ARBA00022741"/>
    </source>
</evidence>
<dbReference type="EC" id="2.7.13.3" evidence="2"/>
<evidence type="ECO:0000313" key="9">
    <source>
        <dbReference type="EMBL" id="OQX06134.1"/>
    </source>
</evidence>
<gene>
    <name evidence="9" type="ORF">BWK73_31670</name>
</gene>
<evidence type="ECO:0000256" key="2">
    <source>
        <dbReference type="ARBA" id="ARBA00012438"/>
    </source>
</evidence>
<dbReference type="GO" id="GO:0000156">
    <property type="term" value="F:phosphorelay response regulator activity"/>
    <property type="evidence" value="ECO:0007669"/>
    <property type="project" value="TreeGrafter"/>
</dbReference>
<proteinExistence type="predicted"/>
<dbReference type="InterPro" id="IPR003594">
    <property type="entry name" value="HATPase_dom"/>
</dbReference>
<keyword evidence="3" id="KW-0808">Transferase</keyword>
<dbReference type="Proteomes" id="UP000192491">
    <property type="component" value="Unassembled WGS sequence"/>
</dbReference>
<evidence type="ECO:0000256" key="6">
    <source>
        <dbReference type="ARBA" id="ARBA00022840"/>
    </source>
</evidence>
<dbReference type="SUPFAM" id="SSF52172">
    <property type="entry name" value="CheY-like"/>
    <property type="match status" value="1"/>
</dbReference>
<dbReference type="GO" id="GO:0007234">
    <property type="term" value="P:osmosensory signaling via phosphorelay pathway"/>
    <property type="evidence" value="ECO:0007669"/>
    <property type="project" value="TreeGrafter"/>
</dbReference>
<dbReference type="InterPro" id="IPR011006">
    <property type="entry name" value="CheY-like_superfamily"/>
</dbReference>
<dbReference type="InterPro" id="IPR036890">
    <property type="entry name" value="HATPase_C_sf"/>
</dbReference>
<reference evidence="9 10" key="1">
    <citation type="submission" date="2017-01" db="EMBL/GenBank/DDBJ databases">
        <title>Novel large sulfur bacteria in the metagenomes of groundwater-fed chemosynthetic microbial mats in the Lake Huron basin.</title>
        <authorList>
            <person name="Sharrar A.M."/>
            <person name="Flood B.E."/>
            <person name="Bailey J.V."/>
            <person name="Jones D.S."/>
            <person name="Biddanda B."/>
            <person name="Ruberg S.A."/>
            <person name="Marcus D.N."/>
            <person name="Dick G.J."/>
        </authorList>
    </citation>
    <scope>NUCLEOTIDE SEQUENCE [LARGE SCALE GENOMIC DNA]</scope>
    <source>
        <strain evidence="9">A8</strain>
    </source>
</reference>
<evidence type="ECO:0000256" key="3">
    <source>
        <dbReference type="ARBA" id="ARBA00022679"/>
    </source>
</evidence>
<evidence type="ECO:0000256" key="5">
    <source>
        <dbReference type="ARBA" id="ARBA00022777"/>
    </source>
</evidence>
<evidence type="ECO:0000259" key="8">
    <source>
        <dbReference type="PROSITE" id="PS50109"/>
    </source>
</evidence>
<sequence length="871" mass="100376">MIMKNLRILLVDNDEAFAEHLYVYAKLAGWEDDYLPGDDTALLQSTLNELKPNLILLDAHLSLPLKDWLEALKEEDHLKHTWIISGNIAHLEQRIGCYLDEIGGVKEKPISLSELPELAKLSAIHHPPSPPQLQDEDIGQFARQLGAAISLHRIIGDAPKYSPPRWVNDYYQQNPINGGQEKRRLLLLVDRLRQNVNKPFERHVESLPDQNTLYYSRLYRLFNSPDDYWYVRETLPKDTAPHSFFKPPLSLQAFLDELPSLFKHYGITRIRFYKAYKLFNDILPQESRENYLFMPFWQNGGGVEQGWEGCNFTTEDRPDLKKIFEERKARTKPMTGTSCYISWGEQAVDRVVVPIVFEKSTSNRKDEPLGLLAFDRRYDHLPDEERQKSSWWRIYNDKAGEKDRSIGKVTEDELAKMTGLIDQVVNEIKDHRIKSKANQIKLWHEVISNAIRDVLPRISTRRISKESPQVIEGFLAYLVQWWRYIDNEPNDDDLPESAASLDKDISILNWYFLKEEFGDGMRGLGGHGTMADIRKDKTSLIVSPFREALEVDDAIGVHIIQDFAGWVEPRFNSEYNQTQQQNDIRYQNEINKIGSWLGIPLRVNDQRYLMVVQARDNNYFTTRRVKLLRIVALRMSPFLLWDDMRKSRDNLFRSVNHELHSPLATLQQDVCDGILEQTGLQEQLQFLAATINNMMYLYNDVAQNGQSTCLDAIVPTLGFARQANQRRELVQRGMDAYGKYLLAVPEDALKQVLFNLLSNAFKFADQRGKNRGAPIIFEATQENNQLVCRISNPIGEDNRMSDEERKWIFTLNYRTENSGVASGSGLGLYIVSTLCDKTGMGYSAEAPMTVNGILYQTFRLSIPLQHSMGSA</sequence>
<dbReference type="SUPFAM" id="SSF55874">
    <property type="entry name" value="ATPase domain of HSP90 chaperone/DNA topoisomerase II/histidine kinase"/>
    <property type="match status" value="1"/>
</dbReference>
<organism evidence="9 10">
    <name type="scientific">Thiothrix lacustris</name>
    <dbReference type="NCBI Taxonomy" id="525917"/>
    <lineage>
        <taxon>Bacteria</taxon>
        <taxon>Pseudomonadati</taxon>
        <taxon>Pseudomonadota</taxon>
        <taxon>Gammaproteobacteria</taxon>
        <taxon>Thiotrichales</taxon>
        <taxon>Thiotrichaceae</taxon>
        <taxon>Thiothrix</taxon>
    </lineage>
</organism>
<dbReference type="EMBL" id="MTEJ01000258">
    <property type="protein sequence ID" value="OQX06134.1"/>
    <property type="molecule type" value="Genomic_DNA"/>
</dbReference>
<dbReference type="AlphaFoldDB" id="A0A1Y1QI00"/>